<evidence type="ECO:0000256" key="6">
    <source>
        <dbReference type="SAM" id="Phobius"/>
    </source>
</evidence>
<evidence type="ECO:0000313" key="8">
    <source>
        <dbReference type="Proteomes" id="UP001165041"/>
    </source>
</evidence>
<gene>
    <name evidence="7" type="ORF">Kpho02_33220</name>
</gene>
<keyword evidence="5 6" id="KW-0472">Membrane</keyword>
<evidence type="ECO:0000256" key="3">
    <source>
        <dbReference type="ARBA" id="ARBA00022676"/>
    </source>
</evidence>
<dbReference type="SUPFAM" id="SSF53448">
    <property type="entry name" value="Nucleotide-diphospho-sugar transferases"/>
    <property type="match status" value="1"/>
</dbReference>
<dbReference type="AlphaFoldDB" id="A0A9W6Q9M1"/>
<keyword evidence="4" id="KW-0808">Transferase</keyword>
<dbReference type="GO" id="GO:0005886">
    <property type="term" value="C:plasma membrane"/>
    <property type="evidence" value="ECO:0007669"/>
    <property type="project" value="UniProtKB-SubCell"/>
</dbReference>
<evidence type="ECO:0008006" key="9">
    <source>
        <dbReference type="Google" id="ProtNLM"/>
    </source>
</evidence>
<keyword evidence="3" id="KW-0328">Glycosyltransferase</keyword>
<dbReference type="Gene3D" id="3.90.550.10">
    <property type="entry name" value="Spore Coat Polysaccharide Biosynthesis Protein SpsA, Chain A"/>
    <property type="match status" value="1"/>
</dbReference>
<organism evidence="7 8">
    <name type="scientific">Kitasatospora phosalacinea</name>
    <dbReference type="NCBI Taxonomy" id="2065"/>
    <lineage>
        <taxon>Bacteria</taxon>
        <taxon>Bacillati</taxon>
        <taxon>Actinomycetota</taxon>
        <taxon>Actinomycetes</taxon>
        <taxon>Kitasatosporales</taxon>
        <taxon>Streptomycetaceae</taxon>
        <taxon>Kitasatospora</taxon>
    </lineage>
</organism>
<dbReference type="Pfam" id="PF13641">
    <property type="entry name" value="Glyco_tranf_2_3"/>
    <property type="match status" value="1"/>
</dbReference>
<dbReference type="PANTHER" id="PTHR22913">
    <property type="entry name" value="HYALURONAN SYNTHASE"/>
    <property type="match status" value="1"/>
</dbReference>
<keyword evidence="6" id="KW-0812">Transmembrane</keyword>
<protein>
    <recommendedName>
        <fullName evidence="9">Hyaluronan synthase</fullName>
    </recommendedName>
</protein>
<accession>A0A9W6Q9M1</accession>
<comment type="caution">
    <text evidence="7">The sequence shown here is derived from an EMBL/GenBank/DDBJ whole genome shotgun (WGS) entry which is preliminary data.</text>
</comment>
<evidence type="ECO:0000256" key="4">
    <source>
        <dbReference type="ARBA" id="ARBA00022679"/>
    </source>
</evidence>
<dbReference type="GO" id="GO:0050501">
    <property type="term" value="F:hyaluronan synthase activity"/>
    <property type="evidence" value="ECO:0007669"/>
    <property type="project" value="TreeGrafter"/>
</dbReference>
<comment type="subcellular location">
    <subcellularLocation>
        <location evidence="1">Cell membrane</location>
    </subcellularLocation>
</comment>
<dbReference type="GO" id="GO:0030213">
    <property type="term" value="P:hyaluronan biosynthetic process"/>
    <property type="evidence" value="ECO:0007669"/>
    <property type="project" value="TreeGrafter"/>
</dbReference>
<evidence type="ECO:0000256" key="1">
    <source>
        <dbReference type="ARBA" id="ARBA00004236"/>
    </source>
</evidence>
<evidence type="ECO:0000256" key="2">
    <source>
        <dbReference type="ARBA" id="ARBA00022475"/>
    </source>
</evidence>
<reference evidence="7" key="1">
    <citation type="submission" date="2023-02" db="EMBL/GenBank/DDBJ databases">
        <title>Kitasatospora phosalacinea NBRC 14627.</title>
        <authorList>
            <person name="Ichikawa N."/>
            <person name="Sato H."/>
            <person name="Tonouchi N."/>
        </authorList>
    </citation>
    <scope>NUCLEOTIDE SEQUENCE</scope>
    <source>
        <strain evidence="7">NBRC 14627</strain>
    </source>
</reference>
<dbReference type="InterPro" id="IPR029044">
    <property type="entry name" value="Nucleotide-diphossugar_trans"/>
</dbReference>
<dbReference type="RefSeq" id="WP_285736832.1">
    <property type="nucleotide sequence ID" value="NZ_BSSA01000010.1"/>
</dbReference>
<evidence type="ECO:0000313" key="7">
    <source>
        <dbReference type="EMBL" id="GLW71023.1"/>
    </source>
</evidence>
<feature type="transmembrane region" description="Helical" evidence="6">
    <location>
        <begin position="22"/>
        <end position="44"/>
    </location>
</feature>
<dbReference type="EMBL" id="BSSA01000010">
    <property type="protein sequence ID" value="GLW71023.1"/>
    <property type="molecule type" value="Genomic_DNA"/>
</dbReference>
<dbReference type="GO" id="GO:0085029">
    <property type="term" value="P:extracellular matrix assembly"/>
    <property type="evidence" value="ECO:0007669"/>
    <property type="project" value="TreeGrafter"/>
</dbReference>
<keyword evidence="6" id="KW-1133">Transmembrane helix</keyword>
<dbReference type="Proteomes" id="UP001165041">
    <property type="component" value="Unassembled WGS sequence"/>
</dbReference>
<evidence type="ECO:0000256" key="5">
    <source>
        <dbReference type="ARBA" id="ARBA00023136"/>
    </source>
</evidence>
<sequence length="461" mass="50337">MGAEGAGAGSTGALTARRRRPAALLAVLAGLLVVATVLAAYGLRAWGVALGAEARWAQWMWTPLAAALVLQTALYLAERPVRAAPAQQRALDRLEVAVLVPVFDEDPGYLRSALAALLEQTRRPQSVHVVDDGSTVDYREVRAQWLRAAAAAGVRASWQRQPNRGKRRAQVAAARHCPGADVLVTVDSDAHLDPHALHELLQPLADPRVQAVAGVVVAHNNRRGPISRIADLWYVTNQLVDRSALSPLGAVTVCSGSLAAYRAAVLTDHLEEYVTERFAGRPVTFSDDSMLTFYALRRGRVVQQPTAIVFSVMPETVGHHLRQYLRWMRGSTIRSLWRVRYLPLHHPAFLAQVLRWYQHLAATAAAALLLGHSLRTGTPPPPALLAVPLLVVSGQTLRYLTVRRSDQSLRSQLGTWALTPLAVAWSWAVLRPVRWYATATCLRTGWGTRCNGPEVTAAPVR</sequence>
<dbReference type="PANTHER" id="PTHR22913:SF12">
    <property type="entry name" value="MANNURONAN SYNTHASE"/>
    <property type="match status" value="1"/>
</dbReference>
<keyword evidence="2" id="KW-1003">Cell membrane</keyword>
<name>A0A9W6Q9M1_9ACTN</name>
<proteinExistence type="predicted"/>